<keyword evidence="6 9" id="KW-0472">Membrane</keyword>
<dbReference type="Pfam" id="PF00909">
    <property type="entry name" value="Ammonium_transp"/>
    <property type="match status" value="1"/>
</dbReference>
<comment type="similarity">
    <text evidence="2 9">Belongs to the ammonia transporter channel (TC 1.A.11.2) family.</text>
</comment>
<keyword evidence="4 9" id="KW-0812">Transmembrane</keyword>
<evidence type="ECO:0000259" key="11">
    <source>
        <dbReference type="Pfam" id="PF00909"/>
    </source>
</evidence>
<evidence type="ECO:0000256" key="8">
    <source>
        <dbReference type="ARBA" id="ARBA00050025"/>
    </source>
</evidence>
<protein>
    <recommendedName>
        <fullName evidence="8 9">Ammonium transporter</fullName>
    </recommendedName>
</protein>
<evidence type="ECO:0000256" key="7">
    <source>
        <dbReference type="ARBA" id="ARBA00023177"/>
    </source>
</evidence>
<reference evidence="13" key="1">
    <citation type="journal article" date="2019" name="Int. J. Syst. Evol. Microbiol.">
        <title>The Global Catalogue of Microorganisms (GCM) 10K type strain sequencing project: providing services to taxonomists for standard genome sequencing and annotation.</title>
        <authorList>
            <consortium name="The Broad Institute Genomics Platform"/>
            <consortium name="The Broad Institute Genome Sequencing Center for Infectious Disease"/>
            <person name="Wu L."/>
            <person name="Ma J."/>
        </authorList>
    </citation>
    <scope>NUCLEOTIDE SEQUENCE [LARGE SCALE GENOMIC DNA]</scope>
    <source>
        <strain evidence="13">IBRC-M 10908</strain>
    </source>
</reference>
<dbReference type="InterPro" id="IPR018047">
    <property type="entry name" value="Ammonium_transpt_CS"/>
</dbReference>
<evidence type="ECO:0000256" key="10">
    <source>
        <dbReference type="SAM" id="MobiDB-lite"/>
    </source>
</evidence>
<feature type="transmembrane region" description="Helical" evidence="9">
    <location>
        <begin position="260"/>
        <end position="278"/>
    </location>
</feature>
<feature type="compositionally biased region" description="Basic and acidic residues" evidence="10">
    <location>
        <begin position="427"/>
        <end position="436"/>
    </location>
</feature>
<dbReference type="PROSITE" id="PS01219">
    <property type="entry name" value="AMMONIUM_TRANSP"/>
    <property type="match status" value="1"/>
</dbReference>
<dbReference type="InterPro" id="IPR029020">
    <property type="entry name" value="Ammonium/urea_transptr"/>
</dbReference>
<feature type="transmembrane region" description="Helical" evidence="9">
    <location>
        <begin position="161"/>
        <end position="183"/>
    </location>
</feature>
<comment type="caution">
    <text evidence="12">The sequence shown here is derived from an EMBL/GenBank/DDBJ whole genome shotgun (WGS) entry which is preliminary data.</text>
</comment>
<dbReference type="EMBL" id="JBHSDK010000015">
    <property type="protein sequence ID" value="MFC4335923.1"/>
    <property type="molecule type" value="Genomic_DNA"/>
</dbReference>
<dbReference type="RefSeq" id="WP_380621262.1">
    <property type="nucleotide sequence ID" value="NZ_JBHSDK010000015.1"/>
</dbReference>
<evidence type="ECO:0000256" key="9">
    <source>
        <dbReference type="RuleBase" id="RU362002"/>
    </source>
</evidence>
<gene>
    <name evidence="12" type="ORF">ACFPET_11985</name>
</gene>
<sequence>MNSIDTGSNAWILISAALVLLMTPGLALFYGGLTRATSVVNMMMKCLAAMGIVTVAWTLVGSSMSAGEGGSLFGSLTSDFGLRTVMGLGADEAGVSDGAMTSFSMMFAIITVALIAGAVADRMKFGAWILFTAVWSVLVYFPVAYWVWGGGFLHQWGVLDFAGGAAVHVNAGAAALALALVVGRRIGWREKDSDFAPHNLPMVMLGTGLLWFGWFGFNAGSAFASDAIAGLAMTTTQVATAGAVLAWLAVDRLRGVKPSIIGGCSGVIAGLVAITPAAGFVSPLGALAIGAVAGAVCPLAVGLKERFGYDDSLDVVGLHMVAGLWGSIAVGLFAVESTAAGENGLFYGGGWGLLGVQTGGTLAVAAYSFIVAALIGLALKYTVGIRVGADEEKAGIDSAEHGETSYVLPVGAPEPELSLADGQKPGEAAEREPAKV</sequence>
<feature type="transmembrane region" description="Helical" evidence="9">
    <location>
        <begin position="99"/>
        <end position="120"/>
    </location>
</feature>
<evidence type="ECO:0000256" key="2">
    <source>
        <dbReference type="ARBA" id="ARBA00005887"/>
    </source>
</evidence>
<organism evidence="12 13">
    <name type="scientific">Salininema proteolyticum</name>
    <dbReference type="NCBI Taxonomy" id="1607685"/>
    <lineage>
        <taxon>Bacteria</taxon>
        <taxon>Bacillati</taxon>
        <taxon>Actinomycetota</taxon>
        <taxon>Actinomycetes</taxon>
        <taxon>Glycomycetales</taxon>
        <taxon>Glycomycetaceae</taxon>
        <taxon>Salininema</taxon>
    </lineage>
</organism>
<feature type="domain" description="Ammonium transporter AmtB-like" evidence="11">
    <location>
        <begin position="10"/>
        <end position="406"/>
    </location>
</feature>
<keyword evidence="3 9" id="KW-0813">Transport</keyword>
<feature type="transmembrane region" description="Helical" evidence="9">
    <location>
        <begin position="315"/>
        <end position="335"/>
    </location>
</feature>
<evidence type="ECO:0000313" key="13">
    <source>
        <dbReference type="Proteomes" id="UP001595823"/>
    </source>
</evidence>
<keyword evidence="5 9" id="KW-1133">Transmembrane helix</keyword>
<dbReference type="InterPro" id="IPR001905">
    <property type="entry name" value="Ammonium_transpt"/>
</dbReference>
<comment type="subcellular location">
    <subcellularLocation>
        <location evidence="9">Cell membrane</location>
        <topology evidence="9">Multi-pass membrane protein</topology>
    </subcellularLocation>
    <subcellularLocation>
        <location evidence="1">Membrane</location>
        <topology evidence="1">Multi-pass membrane protein</topology>
    </subcellularLocation>
</comment>
<dbReference type="Proteomes" id="UP001595823">
    <property type="component" value="Unassembled WGS sequence"/>
</dbReference>
<evidence type="ECO:0000256" key="3">
    <source>
        <dbReference type="ARBA" id="ARBA00022448"/>
    </source>
</evidence>
<evidence type="ECO:0000256" key="6">
    <source>
        <dbReference type="ARBA" id="ARBA00023136"/>
    </source>
</evidence>
<keyword evidence="7 9" id="KW-0924">Ammonia transport</keyword>
<evidence type="ECO:0000256" key="5">
    <source>
        <dbReference type="ARBA" id="ARBA00022989"/>
    </source>
</evidence>
<feature type="transmembrane region" description="Helical" evidence="9">
    <location>
        <begin position="195"/>
        <end position="215"/>
    </location>
</feature>
<dbReference type="NCBIfam" id="TIGR00836">
    <property type="entry name" value="amt"/>
    <property type="match status" value="1"/>
</dbReference>
<feature type="transmembrane region" description="Helical" evidence="9">
    <location>
        <begin position="355"/>
        <end position="379"/>
    </location>
</feature>
<feature type="transmembrane region" description="Helical" evidence="9">
    <location>
        <begin position="12"/>
        <end position="30"/>
    </location>
</feature>
<name>A0ABV8TYT0_9ACTN</name>
<feature type="transmembrane region" description="Helical" evidence="9">
    <location>
        <begin position="227"/>
        <end position="248"/>
    </location>
</feature>
<dbReference type="Gene3D" id="1.10.3430.10">
    <property type="entry name" value="Ammonium transporter AmtB like domains"/>
    <property type="match status" value="1"/>
</dbReference>
<evidence type="ECO:0000256" key="1">
    <source>
        <dbReference type="ARBA" id="ARBA00004141"/>
    </source>
</evidence>
<dbReference type="PANTHER" id="PTHR43029:SF10">
    <property type="entry name" value="AMMONIUM TRANSPORTER MEP2"/>
    <property type="match status" value="1"/>
</dbReference>
<feature type="transmembrane region" description="Helical" evidence="9">
    <location>
        <begin position="284"/>
        <end position="303"/>
    </location>
</feature>
<accession>A0ABV8TYT0</accession>
<feature type="region of interest" description="Disordered" evidence="10">
    <location>
        <begin position="413"/>
        <end position="436"/>
    </location>
</feature>
<keyword evidence="13" id="KW-1185">Reference proteome</keyword>
<proteinExistence type="inferred from homology"/>
<feature type="transmembrane region" description="Helical" evidence="9">
    <location>
        <begin position="127"/>
        <end position="149"/>
    </location>
</feature>
<dbReference type="PANTHER" id="PTHR43029">
    <property type="entry name" value="AMMONIUM TRANSPORTER MEP2"/>
    <property type="match status" value="1"/>
</dbReference>
<feature type="transmembrane region" description="Helical" evidence="9">
    <location>
        <begin position="42"/>
        <end position="60"/>
    </location>
</feature>
<evidence type="ECO:0000313" key="12">
    <source>
        <dbReference type="EMBL" id="MFC4335923.1"/>
    </source>
</evidence>
<dbReference type="SUPFAM" id="SSF111352">
    <property type="entry name" value="Ammonium transporter"/>
    <property type="match status" value="1"/>
</dbReference>
<evidence type="ECO:0000256" key="4">
    <source>
        <dbReference type="ARBA" id="ARBA00022692"/>
    </source>
</evidence>
<dbReference type="InterPro" id="IPR024041">
    <property type="entry name" value="NH4_transpt_AmtB-like_dom"/>
</dbReference>